<dbReference type="GO" id="GO:0004799">
    <property type="term" value="F:thymidylate synthase activity"/>
    <property type="evidence" value="ECO:0007669"/>
    <property type="project" value="UniProtKB-EC"/>
</dbReference>
<keyword evidence="3" id="KW-0808">Transferase</keyword>
<evidence type="ECO:0000313" key="5">
    <source>
        <dbReference type="EMBL" id="KAI0524058.1"/>
    </source>
</evidence>
<dbReference type="Pfam" id="PF00303">
    <property type="entry name" value="Thymidylat_synt"/>
    <property type="match status" value="1"/>
</dbReference>
<dbReference type="GO" id="GO:0005739">
    <property type="term" value="C:mitochondrion"/>
    <property type="evidence" value="ECO:0007669"/>
    <property type="project" value="TreeGrafter"/>
</dbReference>
<gene>
    <name evidence="5" type="ORF">KFK09_003422</name>
</gene>
<dbReference type="InterPro" id="IPR000398">
    <property type="entry name" value="Thymidylate_synthase"/>
</dbReference>
<dbReference type="PANTHER" id="PTHR11548">
    <property type="entry name" value="THYMIDYLATE SYNTHASE 1"/>
    <property type="match status" value="1"/>
</dbReference>
<dbReference type="GO" id="GO:0006231">
    <property type="term" value="P:dTMP biosynthetic process"/>
    <property type="evidence" value="ECO:0007669"/>
    <property type="project" value="InterPro"/>
</dbReference>
<comment type="caution">
    <text evidence="5">The sequence shown here is derived from an EMBL/GenBank/DDBJ whole genome shotgun (WGS) entry which is preliminary data.</text>
</comment>
<dbReference type="AlphaFoldDB" id="A0A8T3C3E8"/>
<feature type="domain" description="Thymidylate synthase/dCMP hydroxymethylase" evidence="4">
    <location>
        <begin position="59"/>
        <end position="231"/>
    </location>
</feature>
<dbReference type="OrthoDB" id="766at2759"/>
<evidence type="ECO:0000259" key="4">
    <source>
        <dbReference type="Pfam" id="PF00303"/>
    </source>
</evidence>
<dbReference type="InterPro" id="IPR023451">
    <property type="entry name" value="Thymidate_synth/dCMP_Mease_dom"/>
</dbReference>
<dbReference type="EMBL" id="JAGYWB010000004">
    <property type="protein sequence ID" value="KAI0524058.1"/>
    <property type="molecule type" value="Genomic_DNA"/>
</dbReference>
<dbReference type="InterPro" id="IPR045097">
    <property type="entry name" value="Thymidate_synth/dCMP_Mease"/>
</dbReference>
<name>A0A8T3C3E8_DENNO</name>
<dbReference type="SUPFAM" id="SSF55831">
    <property type="entry name" value="Thymidylate synthase/dCMP hydroxymethylase"/>
    <property type="match status" value="1"/>
</dbReference>
<dbReference type="GO" id="GO:0004146">
    <property type="term" value="F:dihydrofolate reductase activity"/>
    <property type="evidence" value="ECO:0007669"/>
    <property type="project" value="TreeGrafter"/>
</dbReference>
<sequence length="242" mass="27726">MANRIHNSICSSIGLLVSIVKAYDRFVLRDNAIVLCTFEPYEQHPFGDPQYVDMHADYFGKGFDQLLDVIDKINKKPDDEQIVLSAWNPFDLKEMALPPCHMFSQFYVKDGELSCQMYKRSADMGLSVSFNIASYSLLTYMIAQVCDLVPGDFTHHIGDAHVYRTHVRPLREQIQKQPKPFPFHYNIFNGFSNALQILKINPEKKDIDSFTASDFSLVGYDPHSKIEMRIALGFYLASLLLL</sequence>
<reference evidence="5" key="1">
    <citation type="journal article" date="2022" name="Front. Genet.">
        <title>Chromosome-Scale Assembly of the Dendrobium nobile Genome Provides Insights Into the Molecular Mechanism of the Biosynthesis of the Medicinal Active Ingredient of Dendrobium.</title>
        <authorList>
            <person name="Xu Q."/>
            <person name="Niu S.-C."/>
            <person name="Li K.-L."/>
            <person name="Zheng P.-J."/>
            <person name="Zhang X.-J."/>
            <person name="Jia Y."/>
            <person name="Liu Y."/>
            <person name="Niu Y.-X."/>
            <person name="Yu L.-H."/>
            <person name="Chen D.-F."/>
            <person name="Zhang G.-Q."/>
        </authorList>
    </citation>
    <scope>NUCLEOTIDE SEQUENCE</scope>
    <source>
        <tissue evidence="5">Leaf</tissue>
    </source>
</reference>
<evidence type="ECO:0000256" key="3">
    <source>
        <dbReference type="ARBA" id="ARBA00022679"/>
    </source>
</evidence>
<dbReference type="EC" id="2.1.1.45" evidence="1"/>
<dbReference type="CDD" id="cd00351">
    <property type="entry name" value="TS_Pyrimidine_HMase"/>
    <property type="match status" value="1"/>
</dbReference>
<dbReference type="InterPro" id="IPR036926">
    <property type="entry name" value="Thymidate_synth/dCMP_Mease_sf"/>
</dbReference>
<dbReference type="GO" id="GO:0032259">
    <property type="term" value="P:methylation"/>
    <property type="evidence" value="ECO:0007669"/>
    <property type="project" value="UniProtKB-KW"/>
</dbReference>
<dbReference type="PANTHER" id="PTHR11548:SF2">
    <property type="entry name" value="THYMIDYLATE SYNTHASE"/>
    <property type="match status" value="1"/>
</dbReference>
<keyword evidence="6" id="KW-1185">Reference proteome</keyword>
<proteinExistence type="predicted"/>
<evidence type="ECO:0000256" key="1">
    <source>
        <dbReference type="ARBA" id="ARBA00011947"/>
    </source>
</evidence>
<dbReference type="GO" id="GO:0005829">
    <property type="term" value="C:cytosol"/>
    <property type="evidence" value="ECO:0007669"/>
    <property type="project" value="TreeGrafter"/>
</dbReference>
<dbReference type="NCBIfam" id="TIGR03284">
    <property type="entry name" value="thym_sym"/>
    <property type="match status" value="1"/>
</dbReference>
<protein>
    <recommendedName>
        <fullName evidence="1">thymidylate synthase</fullName>
        <ecNumber evidence="1">2.1.1.45</ecNumber>
    </recommendedName>
</protein>
<dbReference type="Gene3D" id="3.30.572.10">
    <property type="entry name" value="Thymidylate synthase/dCMP hydroxymethylase domain"/>
    <property type="match status" value="1"/>
</dbReference>
<accession>A0A8T3C3E8</accession>
<dbReference type="Proteomes" id="UP000829196">
    <property type="component" value="Unassembled WGS sequence"/>
</dbReference>
<organism evidence="5 6">
    <name type="scientific">Dendrobium nobile</name>
    <name type="common">Orchid</name>
    <dbReference type="NCBI Taxonomy" id="94219"/>
    <lineage>
        <taxon>Eukaryota</taxon>
        <taxon>Viridiplantae</taxon>
        <taxon>Streptophyta</taxon>
        <taxon>Embryophyta</taxon>
        <taxon>Tracheophyta</taxon>
        <taxon>Spermatophyta</taxon>
        <taxon>Magnoliopsida</taxon>
        <taxon>Liliopsida</taxon>
        <taxon>Asparagales</taxon>
        <taxon>Orchidaceae</taxon>
        <taxon>Epidendroideae</taxon>
        <taxon>Malaxideae</taxon>
        <taxon>Dendrobiinae</taxon>
        <taxon>Dendrobium</taxon>
    </lineage>
</organism>
<evidence type="ECO:0000256" key="2">
    <source>
        <dbReference type="ARBA" id="ARBA00022603"/>
    </source>
</evidence>
<dbReference type="SMR" id="A0A8T3C3E8"/>
<dbReference type="PRINTS" id="PR00108">
    <property type="entry name" value="THYMDSNTHASE"/>
</dbReference>
<evidence type="ECO:0000313" key="6">
    <source>
        <dbReference type="Proteomes" id="UP000829196"/>
    </source>
</evidence>
<keyword evidence="2" id="KW-0489">Methyltransferase</keyword>